<comment type="caution">
    <text evidence="1">The sequence shown here is derived from an EMBL/GenBank/DDBJ whole genome shotgun (WGS) entry which is preliminary data.</text>
</comment>
<accession>A0A9J5XYH2</accession>
<protein>
    <submittedName>
        <fullName evidence="1">Uncharacterized protein</fullName>
    </submittedName>
</protein>
<keyword evidence="2" id="KW-1185">Reference proteome</keyword>
<dbReference type="AlphaFoldDB" id="A0A9J5XYH2"/>
<evidence type="ECO:0000313" key="1">
    <source>
        <dbReference type="EMBL" id="KAG5592280.1"/>
    </source>
</evidence>
<proteinExistence type="predicted"/>
<name>A0A9J5XYH2_SOLCO</name>
<evidence type="ECO:0000313" key="2">
    <source>
        <dbReference type="Proteomes" id="UP000824120"/>
    </source>
</evidence>
<sequence>MTRSRWAAIFVRKPGALLTREEKKTRIAAGSRGTRVDVGFLGWFASFLGFFARKKDDLQGFGSVCYCSCMYCCKCWNWSCMYVVMGF</sequence>
<dbReference type="EMBL" id="JACXVP010000008">
    <property type="protein sequence ID" value="KAG5592280.1"/>
    <property type="molecule type" value="Genomic_DNA"/>
</dbReference>
<organism evidence="1 2">
    <name type="scientific">Solanum commersonii</name>
    <name type="common">Commerson's wild potato</name>
    <name type="synonym">Commerson's nightshade</name>
    <dbReference type="NCBI Taxonomy" id="4109"/>
    <lineage>
        <taxon>Eukaryota</taxon>
        <taxon>Viridiplantae</taxon>
        <taxon>Streptophyta</taxon>
        <taxon>Embryophyta</taxon>
        <taxon>Tracheophyta</taxon>
        <taxon>Spermatophyta</taxon>
        <taxon>Magnoliopsida</taxon>
        <taxon>eudicotyledons</taxon>
        <taxon>Gunneridae</taxon>
        <taxon>Pentapetalae</taxon>
        <taxon>asterids</taxon>
        <taxon>lamiids</taxon>
        <taxon>Solanales</taxon>
        <taxon>Solanaceae</taxon>
        <taxon>Solanoideae</taxon>
        <taxon>Solaneae</taxon>
        <taxon>Solanum</taxon>
    </lineage>
</organism>
<dbReference type="Proteomes" id="UP000824120">
    <property type="component" value="Chromosome 8"/>
</dbReference>
<reference evidence="1 2" key="1">
    <citation type="submission" date="2020-09" db="EMBL/GenBank/DDBJ databases">
        <title>De no assembly of potato wild relative species, Solanum commersonii.</title>
        <authorList>
            <person name="Cho K."/>
        </authorList>
    </citation>
    <scope>NUCLEOTIDE SEQUENCE [LARGE SCALE GENOMIC DNA]</scope>
    <source>
        <strain evidence="1">LZ3.2</strain>
        <tissue evidence="1">Leaf</tissue>
    </source>
</reference>
<gene>
    <name evidence="1" type="ORF">H5410_042794</name>
</gene>